<reference evidence="1" key="1">
    <citation type="submission" date="2004-02" db="EMBL/GenBank/DDBJ databases">
        <authorList>
            <consortium name="DOE Joint Genome Institute"/>
        </authorList>
    </citation>
    <scope>NUCLEOTIDE SEQUENCE [LARGE SCALE GENOMIC DNA]</scope>
    <source>
        <strain evidence="1">WH 8501</strain>
    </source>
</reference>
<reference evidence="1" key="3">
    <citation type="submission" date="2016-12" db="EMBL/GenBank/DDBJ databases">
        <title>Annotation of the draft genome assembly of Crocosphaera watsonii WH 8501.</title>
        <authorList>
            <consortium name="US DOE Joint Genome Institute (JGI-ORNL)"/>
            <person name="Larimer F."/>
            <person name="Land M."/>
        </authorList>
    </citation>
    <scope>NUCLEOTIDE SEQUENCE</scope>
    <source>
        <strain evidence="1">WH 8501</strain>
    </source>
</reference>
<gene>
    <name evidence="1" type="ORF">CwatDRAFT_6566</name>
</gene>
<evidence type="ECO:0000313" key="2">
    <source>
        <dbReference type="Proteomes" id="UP000003922"/>
    </source>
</evidence>
<dbReference type="EMBL" id="AADV02000001">
    <property type="protein sequence ID" value="EAM53086.1"/>
    <property type="molecule type" value="Genomic_DNA"/>
</dbReference>
<sequence>MVITQGSFGTLESISTKTVTTDNSLYQYFLTLIETKPSSEVLDKLHLLLAETEYYPDVEVQKMVKNIVCSPNTKGNCLSFLNNICQICIAYWIVEEDAKSIIYRLLNLFKELNLSEKKPENFIERWQEESQAFSGSSEYLKLQRLSHIINPLLSSDAAKPQVLGDLLGRYPFLYKGCLADHYSLPEYINFLAGFKRHQQNSFQEKFNRTIVLQKQKIEVARLRSMTSKIPQPIQVVPNPTLLNHQAFRTAVETFIQLTPSRIKNQTIFKLFFQIKSSPFKIFKIWLINYLTEGLKEESKQQLNPYLQANIPTILTDCDAQPLNGFLIIRTCNQLLNQLILNPEFLTKSAIAKHRSLTGSGFEQSDRRFPQPTVCCQILS</sequence>
<reference evidence="1" key="2">
    <citation type="submission" date="2005-06" db="EMBL/GenBank/DDBJ databases">
        <title>Sequencing of the draft genome and assembly of Crocosphaera watsonii WH 8501.</title>
        <authorList>
            <consortium name="US DOE Joint Genome Institute (JGI-PGF)"/>
            <person name="Copeland A."/>
            <person name="Lucas S."/>
            <person name="Lapidus A."/>
            <person name="Barry K."/>
            <person name="Detter C."/>
            <person name="Glavina T."/>
            <person name="Hammon N."/>
            <person name="Israni S."/>
            <person name="Pitluck S."/>
            <person name="Richardson P."/>
        </authorList>
    </citation>
    <scope>NUCLEOTIDE SEQUENCE [LARGE SCALE GENOMIC DNA]</scope>
    <source>
        <strain evidence="1">WH 8501</strain>
    </source>
</reference>
<dbReference type="AlphaFoldDB" id="Q4CA50"/>
<proteinExistence type="predicted"/>
<dbReference type="KEGG" id="cwa:CwatDRAFT_6566"/>
<comment type="caution">
    <text evidence="1">The sequence shown here is derived from an EMBL/GenBank/DDBJ whole genome shotgun (WGS) entry which is preliminary data.</text>
</comment>
<accession>Q4CA50</accession>
<evidence type="ECO:0000313" key="1">
    <source>
        <dbReference type="EMBL" id="EAM53086.1"/>
    </source>
</evidence>
<name>Q4CA50_CROWT</name>
<keyword evidence="2" id="KW-1185">Reference proteome</keyword>
<organism evidence="1 2">
    <name type="scientific">Crocosphaera watsonii WH 8501</name>
    <dbReference type="NCBI Taxonomy" id="165597"/>
    <lineage>
        <taxon>Bacteria</taxon>
        <taxon>Bacillati</taxon>
        <taxon>Cyanobacteriota</taxon>
        <taxon>Cyanophyceae</taxon>
        <taxon>Oscillatoriophycideae</taxon>
        <taxon>Chroococcales</taxon>
        <taxon>Aphanothecaceae</taxon>
        <taxon>Crocosphaera</taxon>
    </lineage>
</organism>
<dbReference type="Proteomes" id="UP000003922">
    <property type="component" value="Unassembled WGS sequence"/>
</dbReference>
<protein>
    <submittedName>
        <fullName evidence="1">Uncharacterized protein</fullName>
    </submittedName>
</protein>